<evidence type="ECO:0000313" key="2">
    <source>
        <dbReference type="EMBL" id="MBB4891916.1"/>
    </source>
</evidence>
<dbReference type="AlphaFoldDB" id="A0A7W7LLQ4"/>
<comment type="caution">
    <text evidence="2">The sequence shown here is derived from an EMBL/GenBank/DDBJ whole genome shotgun (WGS) entry which is preliminary data.</text>
</comment>
<sequence length="338" mass="36789">MGYRIHFTAADLARTRIAPSPQPLLETSIAVRVLQETTDSVAFGAWRQQVRARLHPTARMILDLVPPRGWSPNFFHPSYSPLGAEEALEVVRATPKKLIVQELEFIAGRQRVPRWTQRLRDDPQLLGQLFDGLGHVYAQALSPYWPRIRTCLEADRALRAREFARGGVERVLAGLSPRCITWRPPVLDIVTASGFDEDMYLDGSGLLLVPSWFGSRCPVIEAEALPQPLVTYPAHREPGTLPLVPSPRPDADAGRVPAPLVALLGRTRAAVLHAIADSPGCHTTELARRLGIAPASASEHATVLRAAGLVITARHRNTALHTATAVGVALLNSPLPAG</sequence>
<name>A0A7W7LLQ4_9ACTN</name>
<gene>
    <name evidence="2" type="ORF">FHS39_000916</name>
</gene>
<accession>A0A7W7LLQ4</accession>
<dbReference type="PANTHER" id="PTHR43132">
    <property type="entry name" value="ARSENICAL RESISTANCE OPERON REPRESSOR ARSR-RELATED"/>
    <property type="match status" value="1"/>
</dbReference>
<dbReference type="EMBL" id="JACHJH010000001">
    <property type="protein sequence ID" value="MBB4891916.1"/>
    <property type="molecule type" value="Genomic_DNA"/>
</dbReference>
<dbReference type="SUPFAM" id="SSF46785">
    <property type="entry name" value="Winged helix' DNA-binding domain"/>
    <property type="match status" value="1"/>
</dbReference>
<dbReference type="InterPro" id="IPR036388">
    <property type="entry name" value="WH-like_DNA-bd_sf"/>
</dbReference>
<dbReference type="Proteomes" id="UP000556084">
    <property type="component" value="Unassembled WGS sequence"/>
</dbReference>
<dbReference type="CDD" id="cd00090">
    <property type="entry name" value="HTH_ARSR"/>
    <property type="match status" value="1"/>
</dbReference>
<dbReference type="Gene3D" id="1.10.10.10">
    <property type="entry name" value="Winged helix-like DNA-binding domain superfamily/Winged helix DNA-binding domain"/>
    <property type="match status" value="1"/>
</dbReference>
<dbReference type="InterPro" id="IPR011991">
    <property type="entry name" value="ArsR-like_HTH"/>
</dbReference>
<dbReference type="GO" id="GO:0003700">
    <property type="term" value="F:DNA-binding transcription factor activity"/>
    <property type="evidence" value="ECO:0007669"/>
    <property type="project" value="InterPro"/>
</dbReference>
<evidence type="ECO:0000313" key="3">
    <source>
        <dbReference type="Proteomes" id="UP000556084"/>
    </source>
</evidence>
<organism evidence="2 3">
    <name type="scientific">Streptomyces olivoverticillatus</name>
    <dbReference type="NCBI Taxonomy" id="66427"/>
    <lineage>
        <taxon>Bacteria</taxon>
        <taxon>Bacillati</taxon>
        <taxon>Actinomycetota</taxon>
        <taxon>Actinomycetes</taxon>
        <taxon>Kitasatosporales</taxon>
        <taxon>Streptomycetaceae</taxon>
        <taxon>Streptomyces</taxon>
    </lineage>
</organism>
<dbReference type="InterPro" id="IPR000835">
    <property type="entry name" value="HTH_MarR-typ"/>
</dbReference>
<keyword evidence="3" id="KW-1185">Reference proteome</keyword>
<dbReference type="RefSeq" id="WP_184346412.1">
    <property type="nucleotide sequence ID" value="NZ_JACHJH010000001.1"/>
</dbReference>
<protein>
    <submittedName>
        <fullName evidence="2">DNA-binding transcriptional ArsR family regulator</fullName>
    </submittedName>
</protein>
<reference evidence="2 3" key="1">
    <citation type="submission" date="2020-08" db="EMBL/GenBank/DDBJ databases">
        <title>Genomic Encyclopedia of Type Strains, Phase III (KMG-III): the genomes of soil and plant-associated and newly described type strains.</title>
        <authorList>
            <person name="Whitman W."/>
        </authorList>
    </citation>
    <scope>NUCLEOTIDE SEQUENCE [LARGE SCALE GENOMIC DNA]</scope>
    <source>
        <strain evidence="2 3">CECT 3266</strain>
    </source>
</reference>
<dbReference type="InterPro" id="IPR051011">
    <property type="entry name" value="Metal_resp_trans_reg"/>
</dbReference>
<keyword evidence="2" id="KW-0238">DNA-binding</keyword>
<dbReference type="InterPro" id="IPR036390">
    <property type="entry name" value="WH_DNA-bd_sf"/>
</dbReference>
<proteinExistence type="predicted"/>
<feature type="domain" description="HTH marR-type" evidence="1">
    <location>
        <begin position="265"/>
        <end position="316"/>
    </location>
</feature>
<dbReference type="Pfam" id="PF12802">
    <property type="entry name" value="MarR_2"/>
    <property type="match status" value="1"/>
</dbReference>
<dbReference type="GO" id="GO:0003677">
    <property type="term" value="F:DNA binding"/>
    <property type="evidence" value="ECO:0007669"/>
    <property type="project" value="UniProtKB-KW"/>
</dbReference>
<evidence type="ECO:0000259" key="1">
    <source>
        <dbReference type="Pfam" id="PF12802"/>
    </source>
</evidence>
<dbReference type="PANTHER" id="PTHR43132:SF8">
    <property type="entry name" value="HTH-TYPE TRANSCRIPTIONAL REGULATOR KMTR"/>
    <property type="match status" value="1"/>
</dbReference>